<reference evidence="5" key="1">
    <citation type="submission" date="2025-08" db="UniProtKB">
        <authorList>
            <consortium name="RefSeq"/>
        </authorList>
    </citation>
    <scope>IDENTIFICATION</scope>
</reference>
<keyword evidence="4" id="KW-1185">Reference proteome</keyword>
<evidence type="ECO:0000256" key="2">
    <source>
        <dbReference type="SAM" id="MobiDB-lite"/>
    </source>
</evidence>
<dbReference type="Gene3D" id="3.10.20.90">
    <property type="entry name" value="Phosphatidylinositol 3-kinase Catalytic Subunit, Chain A, domain 1"/>
    <property type="match status" value="3"/>
</dbReference>
<feature type="domain" description="Ubiquitin-like" evidence="3">
    <location>
        <begin position="249"/>
        <end position="319"/>
    </location>
</feature>
<dbReference type="RefSeq" id="XP_021804655.1">
    <property type="nucleotide sequence ID" value="XM_021948963.1"/>
</dbReference>
<evidence type="ECO:0000313" key="4">
    <source>
        <dbReference type="Proteomes" id="UP000515124"/>
    </source>
</evidence>
<evidence type="ECO:0000313" key="5">
    <source>
        <dbReference type="RefSeq" id="XP_021804655.1"/>
    </source>
</evidence>
<dbReference type="PROSITE" id="PS50053">
    <property type="entry name" value="UBIQUITIN_2"/>
    <property type="match status" value="3"/>
</dbReference>
<proteinExistence type="predicted"/>
<dbReference type="PANTHER" id="PTHR10666">
    <property type="entry name" value="UBIQUITIN"/>
    <property type="match status" value="1"/>
</dbReference>
<accession>A0A6P5RII2</accession>
<organism evidence="4 5">
    <name type="scientific">Prunus avium</name>
    <name type="common">Cherry</name>
    <name type="synonym">Cerasus avium</name>
    <dbReference type="NCBI Taxonomy" id="42229"/>
    <lineage>
        <taxon>Eukaryota</taxon>
        <taxon>Viridiplantae</taxon>
        <taxon>Streptophyta</taxon>
        <taxon>Embryophyta</taxon>
        <taxon>Tracheophyta</taxon>
        <taxon>Spermatophyta</taxon>
        <taxon>Magnoliopsida</taxon>
        <taxon>eudicotyledons</taxon>
        <taxon>Gunneridae</taxon>
        <taxon>Pentapetalae</taxon>
        <taxon>rosids</taxon>
        <taxon>fabids</taxon>
        <taxon>Rosales</taxon>
        <taxon>Rosaceae</taxon>
        <taxon>Amygdaloideae</taxon>
        <taxon>Amygdaleae</taxon>
        <taxon>Prunus</taxon>
    </lineage>
</organism>
<dbReference type="AlphaFoldDB" id="A0A6P5RII2"/>
<dbReference type="GO" id="GO:0003729">
    <property type="term" value="F:mRNA binding"/>
    <property type="evidence" value="ECO:0007669"/>
    <property type="project" value="UniProtKB-ARBA"/>
</dbReference>
<evidence type="ECO:0000256" key="1">
    <source>
        <dbReference type="ARBA" id="ARBA00022499"/>
    </source>
</evidence>
<dbReference type="KEGG" id="pavi:110748974"/>
<feature type="domain" description="Ubiquitin-like" evidence="3">
    <location>
        <begin position="99"/>
        <end position="169"/>
    </location>
</feature>
<dbReference type="Pfam" id="PF00240">
    <property type="entry name" value="ubiquitin"/>
    <property type="match status" value="3"/>
</dbReference>
<dbReference type="Proteomes" id="UP000515124">
    <property type="component" value="Unplaced"/>
</dbReference>
<sequence length="321" mass="37236">MDEALRLRRPSHRGYRTLPSSYPGSSQQKQRNILWKVLKQVALRVKKSIGHRKESNSEKLQEPLLDDSSNWLHDGQIPADQGIQKEPSYHTCHQNSMRMKIYVKIPSNQKTIVFEAKGYYIINDIKSMIQLKEGTQSDQYTLVYGGKLLQDYRTLASLDIRTESTLYMIFNPRDVMAIFVKTPSGKIVKVEVKVLYTLRNVKAIVESFIGCPVADCRIIYEGNELQDCKTLAFYNIEENSTLEVLPSWIQIFIKTWNGKTITLDVARSNTVREVKDKIFCKVRVPVHFQSIVFSGKRLEDKWRLARYNIEKDSTLHMVLAW</sequence>
<protein>
    <submittedName>
        <fullName evidence="5">Polyubiquitin-like isoform X1</fullName>
    </submittedName>
</protein>
<feature type="compositionally biased region" description="Polar residues" evidence="2">
    <location>
        <begin position="18"/>
        <end position="29"/>
    </location>
</feature>
<dbReference type="InterPro" id="IPR000626">
    <property type="entry name" value="Ubiquitin-like_dom"/>
</dbReference>
<evidence type="ECO:0000259" key="3">
    <source>
        <dbReference type="PROSITE" id="PS50053"/>
    </source>
</evidence>
<name>A0A6P5RII2_PRUAV</name>
<keyword evidence="1" id="KW-1017">Isopeptide bond</keyword>
<dbReference type="InterPro" id="IPR050158">
    <property type="entry name" value="Ubiquitin_ubiquitin-like"/>
</dbReference>
<dbReference type="GeneID" id="110748974"/>
<dbReference type="InterPro" id="IPR029071">
    <property type="entry name" value="Ubiquitin-like_domsf"/>
</dbReference>
<dbReference type="SMART" id="SM00213">
    <property type="entry name" value="UBQ"/>
    <property type="match status" value="3"/>
</dbReference>
<feature type="domain" description="Ubiquitin-like" evidence="3">
    <location>
        <begin position="176"/>
        <end position="245"/>
    </location>
</feature>
<gene>
    <name evidence="5" type="primary">LOC110748974</name>
</gene>
<dbReference type="InterPro" id="IPR019956">
    <property type="entry name" value="Ubiquitin_dom"/>
</dbReference>
<dbReference type="PRINTS" id="PR00348">
    <property type="entry name" value="UBIQUITIN"/>
</dbReference>
<feature type="region of interest" description="Disordered" evidence="2">
    <location>
        <begin position="1"/>
        <end position="29"/>
    </location>
</feature>
<dbReference type="SUPFAM" id="SSF54236">
    <property type="entry name" value="Ubiquitin-like"/>
    <property type="match status" value="3"/>
</dbReference>